<name>A0ABU9DIB7_9BACL</name>
<keyword evidence="9" id="KW-0489">Methyltransferase</keyword>
<dbReference type="InterPro" id="IPR010627">
    <property type="entry name" value="Prepilin_pept_A24_N"/>
</dbReference>
<dbReference type="RefSeq" id="WP_341415683.1">
    <property type="nucleotide sequence ID" value="NZ_JBBPCC010000006.1"/>
</dbReference>
<comment type="similarity">
    <text evidence="2 8">Belongs to the peptidase A24 family.</text>
</comment>
<comment type="function">
    <text evidence="9">Plays an essential role in type IV pili and type II pseudopili formation by proteolytically removing the leader sequence from substrate proteins and subsequently monomethylating the alpha-amino group of the newly exposed N-terminal phenylalanine.</text>
</comment>
<dbReference type="PANTHER" id="PTHR30487">
    <property type="entry name" value="TYPE 4 PREPILIN-LIKE PROTEINS LEADER PEPTIDE-PROCESSING ENZYME"/>
    <property type="match status" value="1"/>
</dbReference>
<keyword evidence="14" id="KW-1185">Reference proteome</keyword>
<evidence type="ECO:0000256" key="2">
    <source>
        <dbReference type="ARBA" id="ARBA00005801"/>
    </source>
</evidence>
<keyword evidence="9" id="KW-0511">Multifunctional enzyme</keyword>
<evidence type="ECO:0000256" key="9">
    <source>
        <dbReference type="RuleBase" id="RU003794"/>
    </source>
</evidence>
<reference evidence="13 14" key="1">
    <citation type="submission" date="2024-04" db="EMBL/GenBank/DDBJ databases">
        <title>draft genome sequnece of Paenibacillus filicis.</title>
        <authorList>
            <person name="Kim D.-U."/>
        </authorList>
    </citation>
    <scope>NUCLEOTIDE SEQUENCE [LARGE SCALE GENOMIC DNA]</scope>
    <source>
        <strain evidence="13 14">KACC14197</strain>
    </source>
</reference>
<evidence type="ECO:0000313" key="14">
    <source>
        <dbReference type="Proteomes" id="UP001469365"/>
    </source>
</evidence>
<protein>
    <recommendedName>
        <fullName evidence="9">Prepilin leader peptidase/N-methyltransferase</fullName>
        <ecNumber evidence="9">2.1.1.-</ecNumber>
        <ecNumber evidence="9">3.4.23.43</ecNumber>
    </recommendedName>
</protein>
<dbReference type="InterPro" id="IPR050882">
    <property type="entry name" value="Prepilin_peptidase/N-MTase"/>
</dbReference>
<evidence type="ECO:0000259" key="12">
    <source>
        <dbReference type="Pfam" id="PF06750"/>
    </source>
</evidence>
<dbReference type="Proteomes" id="UP001469365">
    <property type="component" value="Unassembled WGS sequence"/>
</dbReference>
<keyword evidence="9" id="KW-0808">Transferase</keyword>
<dbReference type="Pfam" id="PF06750">
    <property type="entry name" value="A24_N_bact"/>
    <property type="match status" value="1"/>
</dbReference>
<evidence type="ECO:0000256" key="6">
    <source>
        <dbReference type="ARBA" id="ARBA00022989"/>
    </source>
</evidence>
<dbReference type="Gene3D" id="1.20.120.1220">
    <property type="match status" value="1"/>
</dbReference>
<evidence type="ECO:0000256" key="8">
    <source>
        <dbReference type="RuleBase" id="RU003793"/>
    </source>
</evidence>
<organism evidence="13 14">
    <name type="scientific">Paenibacillus filicis</name>
    <dbReference type="NCBI Taxonomy" id="669464"/>
    <lineage>
        <taxon>Bacteria</taxon>
        <taxon>Bacillati</taxon>
        <taxon>Bacillota</taxon>
        <taxon>Bacilli</taxon>
        <taxon>Bacillales</taxon>
        <taxon>Paenibacillaceae</taxon>
        <taxon>Paenibacillus</taxon>
    </lineage>
</organism>
<evidence type="ECO:0000256" key="7">
    <source>
        <dbReference type="ARBA" id="ARBA00023136"/>
    </source>
</evidence>
<proteinExistence type="inferred from homology"/>
<feature type="transmembrane region" description="Helical" evidence="10">
    <location>
        <begin position="230"/>
        <end position="253"/>
    </location>
</feature>
<keyword evidence="5 9" id="KW-0812">Transmembrane</keyword>
<dbReference type="EC" id="3.4.23.43" evidence="9"/>
<evidence type="ECO:0000256" key="4">
    <source>
        <dbReference type="ARBA" id="ARBA00022519"/>
    </source>
</evidence>
<dbReference type="Pfam" id="PF01478">
    <property type="entry name" value="Peptidase_A24"/>
    <property type="match status" value="1"/>
</dbReference>
<keyword evidence="4" id="KW-0997">Cell inner membrane</keyword>
<keyword evidence="9" id="KW-0378">Hydrolase</keyword>
<sequence length="256" mass="27803">MDTAIALVFAGILGLLIGSFLNVAALRTLSGESLSFPPSHCTSCSHRLGPLDLVPVLSYLLLRGKCRYCRQTISIQYPIVEAATSLLYVLIVWKYGVSWEAAACLFFASVLVAIVITDWKAMIIPNRIILFGLAGALLLRLMSHPLPWWHYLAGMMGGLLLIVAIAGLGSVLLRKEAMGMGDAKLFALVGLVLGWKLTLLTLFVASLLGTVIGLTVIALKRSEREAYIPFGPYIALASVICMFEGDSWISWYLGLL</sequence>
<keyword evidence="6 10" id="KW-1133">Transmembrane helix</keyword>
<feature type="transmembrane region" description="Helical" evidence="10">
    <location>
        <begin position="99"/>
        <end position="117"/>
    </location>
</feature>
<dbReference type="EMBL" id="JBBPCC010000006">
    <property type="protein sequence ID" value="MEK8128605.1"/>
    <property type="molecule type" value="Genomic_DNA"/>
</dbReference>
<evidence type="ECO:0000313" key="13">
    <source>
        <dbReference type="EMBL" id="MEK8128605.1"/>
    </source>
</evidence>
<dbReference type="PANTHER" id="PTHR30487:SF0">
    <property type="entry name" value="PREPILIN LEADER PEPTIDASE_N-METHYLTRANSFERASE-RELATED"/>
    <property type="match status" value="1"/>
</dbReference>
<evidence type="ECO:0000259" key="11">
    <source>
        <dbReference type="Pfam" id="PF01478"/>
    </source>
</evidence>
<comment type="caution">
    <text evidence="13">The sequence shown here is derived from an EMBL/GenBank/DDBJ whole genome shotgun (WGS) entry which is preliminary data.</text>
</comment>
<feature type="domain" description="Prepilin type IV endopeptidase peptidase" evidence="11">
    <location>
        <begin position="105"/>
        <end position="214"/>
    </location>
</feature>
<feature type="domain" description="Prepilin peptidase A24 N-terminal" evidence="12">
    <location>
        <begin position="12"/>
        <end position="95"/>
    </location>
</feature>
<dbReference type="EC" id="2.1.1.-" evidence="9"/>
<feature type="transmembrane region" description="Helical" evidence="10">
    <location>
        <begin position="148"/>
        <end position="173"/>
    </location>
</feature>
<feature type="transmembrane region" description="Helical" evidence="10">
    <location>
        <begin position="75"/>
        <end position="93"/>
    </location>
</feature>
<evidence type="ECO:0000256" key="10">
    <source>
        <dbReference type="SAM" id="Phobius"/>
    </source>
</evidence>
<comment type="catalytic activity">
    <reaction evidence="9">
        <text>Typically cleaves a -Gly-|-Phe- bond to release an N-terminal, basic peptide of 5-8 residues from type IV prepilin, and then N-methylates the new N-terminal amino group, the methyl donor being S-adenosyl-L-methionine.</text>
        <dbReference type="EC" id="3.4.23.43"/>
    </reaction>
</comment>
<feature type="transmembrane region" description="Helical" evidence="10">
    <location>
        <begin position="6"/>
        <end position="26"/>
    </location>
</feature>
<evidence type="ECO:0000256" key="5">
    <source>
        <dbReference type="ARBA" id="ARBA00022692"/>
    </source>
</evidence>
<dbReference type="InterPro" id="IPR014032">
    <property type="entry name" value="Peptidase_A24A_bac"/>
</dbReference>
<feature type="transmembrane region" description="Helical" evidence="10">
    <location>
        <begin position="124"/>
        <end position="142"/>
    </location>
</feature>
<keyword evidence="3" id="KW-1003">Cell membrane</keyword>
<comment type="subcellular location">
    <subcellularLocation>
        <location evidence="1">Cell inner membrane</location>
        <topology evidence="1">Multi-pass membrane protein</topology>
    </subcellularLocation>
    <subcellularLocation>
        <location evidence="9">Cell membrane</location>
        <topology evidence="9">Multi-pass membrane protein</topology>
    </subcellularLocation>
</comment>
<gene>
    <name evidence="13" type="ORF">WMW72_11880</name>
</gene>
<dbReference type="InterPro" id="IPR000045">
    <property type="entry name" value="Prepilin_IV_endopep_pep"/>
</dbReference>
<evidence type="ECO:0000256" key="1">
    <source>
        <dbReference type="ARBA" id="ARBA00004429"/>
    </source>
</evidence>
<dbReference type="PRINTS" id="PR00864">
    <property type="entry name" value="PREPILNPTASE"/>
</dbReference>
<feature type="transmembrane region" description="Helical" evidence="10">
    <location>
        <begin position="185"/>
        <end position="218"/>
    </location>
</feature>
<evidence type="ECO:0000256" key="3">
    <source>
        <dbReference type="ARBA" id="ARBA00022475"/>
    </source>
</evidence>
<keyword evidence="9" id="KW-0645">Protease</keyword>
<accession>A0ABU9DIB7</accession>
<keyword evidence="7 10" id="KW-0472">Membrane</keyword>